<dbReference type="GO" id="GO:0004714">
    <property type="term" value="F:transmembrane receptor protein tyrosine kinase activity"/>
    <property type="evidence" value="ECO:0007669"/>
    <property type="project" value="InterPro"/>
</dbReference>
<keyword evidence="5" id="KW-0067">ATP-binding</keyword>
<comment type="caution">
    <text evidence="7">The sequence shown here is derived from an EMBL/GenBank/DDBJ whole genome shotgun (WGS) entry which is preliminary data.</text>
</comment>
<keyword evidence="4" id="KW-0418">Kinase</keyword>
<dbReference type="GO" id="GO:0005524">
    <property type="term" value="F:ATP binding"/>
    <property type="evidence" value="ECO:0007669"/>
    <property type="project" value="UniProtKB-KW"/>
</dbReference>
<dbReference type="PROSITE" id="PS50011">
    <property type="entry name" value="PROTEIN_KINASE_DOM"/>
    <property type="match status" value="1"/>
</dbReference>
<dbReference type="AlphaFoldDB" id="A0A498I2U2"/>
<dbReference type="PANTHER" id="PTHR27003:SF398">
    <property type="entry name" value="PROTEIN KINASE DOMAIN-CONTAINING PROTEIN"/>
    <property type="match status" value="1"/>
</dbReference>
<dbReference type="InterPro" id="IPR001245">
    <property type="entry name" value="Ser-Thr/Tyr_kinase_cat_dom"/>
</dbReference>
<evidence type="ECO:0000256" key="4">
    <source>
        <dbReference type="ARBA" id="ARBA00022777"/>
    </source>
</evidence>
<dbReference type="GO" id="GO:0004674">
    <property type="term" value="F:protein serine/threonine kinase activity"/>
    <property type="evidence" value="ECO:0007669"/>
    <property type="project" value="UniProtKB-KW"/>
</dbReference>
<sequence>MLLKNFTAKNSSGNSTIREFFLGIDPGSFRMVNVGGQELRPSEDTLWRNWDSNDLYLKNSNPTEEVGPSQTPKYQAYEYDGFVVAANDFIAPDLVYETAKISFAQLQQPTNNFDTISDRCGGFGNVYKGTLSDGRIVIVKRGKQHEHSSGQGLLEFEIEIMVLYRIRHRRLVSLIGYCDERSEMILVYEFMEKGTLGEHLYESNLPRLTWRQRLEICIGAAKGLHYLHKGGAEGIIHRDVKSTNILLDAKCVAKVADFGLSRSGPLNETHVRTNVKGTFGCLDPEYIMTQQLTEKSDVYSFGVVLLEVLCAKPALDRNLPREQINLAEWGMNCKKNGLLEQIVDSSLKGQIDSSRK</sequence>
<dbReference type="GO" id="GO:0005886">
    <property type="term" value="C:plasma membrane"/>
    <property type="evidence" value="ECO:0007669"/>
    <property type="project" value="TreeGrafter"/>
</dbReference>
<dbReference type="SMART" id="SM00220">
    <property type="entry name" value="S_TKc"/>
    <property type="match status" value="1"/>
</dbReference>
<dbReference type="Gene3D" id="1.10.510.10">
    <property type="entry name" value="Transferase(Phosphotransferase) domain 1"/>
    <property type="match status" value="1"/>
</dbReference>
<evidence type="ECO:0000256" key="5">
    <source>
        <dbReference type="ARBA" id="ARBA00022840"/>
    </source>
</evidence>
<protein>
    <recommendedName>
        <fullName evidence="6">Protein kinase domain-containing protein</fullName>
    </recommendedName>
</protein>
<dbReference type="Proteomes" id="UP000290289">
    <property type="component" value="Chromosome 15"/>
</dbReference>
<dbReference type="FunFam" id="3.30.200.20:FF:000039">
    <property type="entry name" value="receptor-like protein kinase FERONIA"/>
    <property type="match status" value="1"/>
</dbReference>
<dbReference type="PROSITE" id="PS00108">
    <property type="entry name" value="PROTEIN_KINASE_ST"/>
    <property type="match status" value="1"/>
</dbReference>
<evidence type="ECO:0000259" key="6">
    <source>
        <dbReference type="PROSITE" id="PS50011"/>
    </source>
</evidence>
<dbReference type="InterPro" id="IPR008271">
    <property type="entry name" value="Ser/Thr_kinase_AS"/>
</dbReference>
<feature type="domain" description="Protein kinase" evidence="6">
    <location>
        <begin position="112"/>
        <end position="356"/>
    </location>
</feature>
<evidence type="ECO:0000313" key="8">
    <source>
        <dbReference type="Proteomes" id="UP000290289"/>
    </source>
</evidence>
<keyword evidence="2" id="KW-0808">Transferase</keyword>
<keyword evidence="3" id="KW-0547">Nucleotide-binding</keyword>
<dbReference type="EMBL" id="RDQH01000341">
    <property type="protein sequence ID" value="RXH75393.1"/>
    <property type="molecule type" value="Genomic_DNA"/>
</dbReference>
<dbReference type="InterPro" id="IPR045272">
    <property type="entry name" value="ANXUR1/2-like"/>
</dbReference>
<dbReference type="GO" id="GO:0009506">
    <property type="term" value="C:plasmodesma"/>
    <property type="evidence" value="ECO:0007669"/>
    <property type="project" value="TreeGrafter"/>
</dbReference>
<dbReference type="InterPro" id="IPR011009">
    <property type="entry name" value="Kinase-like_dom_sf"/>
</dbReference>
<dbReference type="Gene3D" id="3.30.200.20">
    <property type="entry name" value="Phosphorylase Kinase, domain 1"/>
    <property type="match status" value="1"/>
</dbReference>
<dbReference type="PANTHER" id="PTHR27003">
    <property type="entry name" value="OS07G0166700 PROTEIN"/>
    <property type="match status" value="1"/>
</dbReference>
<name>A0A498I2U2_MALDO</name>
<keyword evidence="1" id="KW-0723">Serine/threonine-protein kinase</keyword>
<accession>A0A498I2U2</accession>
<reference evidence="7 8" key="1">
    <citation type="submission" date="2018-10" db="EMBL/GenBank/DDBJ databases">
        <title>A high-quality apple genome assembly.</title>
        <authorList>
            <person name="Hu J."/>
        </authorList>
    </citation>
    <scope>NUCLEOTIDE SEQUENCE [LARGE SCALE GENOMIC DNA]</scope>
    <source>
        <strain evidence="8">cv. HFTH1</strain>
        <tissue evidence="7">Young leaf</tissue>
    </source>
</reference>
<evidence type="ECO:0000256" key="2">
    <source>
        <dbReference type="ARBA" id="ARBA00022679"/>
    </source>
</evidence>
<evidence type="ECO:0000256" key="3">
    <source>
        <dbReference type="ARBA" id="ARBA00022741"/>
    </source>
</evidence>
<gene>
    <name evidence="7" type="ORF">DVH24_030114</name>
</gene>
<dbReference type="Pfam" id="PF07714">
    <property type="entry name" value="PK_Tyr_Ser-Thr"/>
    <property type="match status" value="1"/>
</dbReference>
<evidence type="ECO:0000313" key="7">
    <source>
        <dbReference type="EMBL" id="RXH75393.1"/>
    </source>
</evidence>
<organism evidence="7 8">
    <name type="scientific">Malus domestica</name>
    <name type="common">Apple</name>
    <name type="synonym">Pyrus malus</name>
    <dbReference type="NCBI Taxonomy" id="3750"/>
    <lineage>
        <taxon>Eukaryota</taxon>
        <taxon>Viridiplantae</taxon>
        <taxon>Streptophyta</taxon>
        <taxon>Embryophyta</taxon>
        <taxon>Tracheophyta</taxon>
        <taxon>Spermatophyta</taxon>
        <taxon>Magnoliopsida</taxon>
        <taxon>eudicotyledons</taxon>
        <taxon>Gunneridae</taxon>
        <taxon>Pentapetalae</taxon>
        <taxon>rosids</taxon>
        <taxon>fabids</taxon>
        <taxon>Rosales</taxon>
        <taxon>Rosaceae</taxon>
        <taxon>Amygdaloideae</taxon>
        <taxon>Maleae</taxon>
        <taxon>Malus</taxon>
    </lineage>
</organism>
<dbReference type="STRING" id="3750.A0A498I2U2"/>
<dbReference type="SUPFAM" id="SSF56112">
    <property type="entry name" value="Protein kinase-like (PK-like)"/>
    <property type="match status" value="1"/>
</dbReference>
<dbReference type="InterPro" id="IPR000719">
    <property type="entry name" value="Prot_kinase_dom"/>
</dbReference>
<proteinExistence type="predicted"/>
<keyword evidence="8" id="KW-1185">Reference proteome</keyword>
<evidence type="ECO:0000256" key="1">
    <source>
        <dbReference type="ARBA" id="ARBA00022527"/>
    </source>
</evidence>